<evidence type="ECO:0000313" key="1">
    <source>
        <dbReference type="EMBL" id="KRT92904.1"/>
    </source>
</evidence>
<keyword evidence="4" id="KW-1185">Reference proteome</keyword>
<proteinExistence type="predicted"/>
<protein>
    <submittedName>
        <fullName evidence="1">Uncharacterized protein</fullName>
    </submittedName>
</protein>
<accession>A0A0J6H7Q9</accession>
<evidence type="ECO:0000313" key="2">
    <source>
        <dbReference type="EMBL" id="MEC0486274.1"/>
    </source>
</evidence>
<organism evidence="1 3">
    <name type="scientific">Bacillus glycinifermentans</name>
    <dbReference type="NCBI Taxonomy" id="1664069"/>
    <lineage>
        <taxon>Bacteria</taxon>
        <taxon>Bacillati</taxon>
        <taxon>Bacillota</taxon>
        <taxon>Bacilli</taxon>
        <taxon>Bacillales</taxon>
        <taxon>Bacillaceae</taxon>
        <taxon>Bacillus</taxon>
    </lineage>
</organism>
<gene>
    <name evidence="1" type="ORF">AB447_221745</name>
    <name evidence="2" type="ORF">P8828_15890</name>
</gene>
<reference evidence="1 3" key="1">
    <citation type="journal article" date="2015" name="Int. J. Syst. Evol. Microbiol.">
        <title>Bacillus glycinifermentans sp. nov., isolated from fermented soybean paste.</title>
        <authorList>
            <person name="Kim S.J."/>
            <person name="Dunlap C.A."/>
            <person name="Kwon S.W."/>
            <person name="Rooney A.P."/>
        </authorList>
    </citation>
    <scope>NUCLEOTIDE SEQUENCE [LARGE SCALE GENOMIC DNA]</scope>
    <source>
        <strain evidence="1 3">GO-13</strain>
    </source>
</reference>
<dbReference type="EMBL" id="LECW02000026">
    <property type="protein sequence ID" value="KRT92904.1"/>
    <property type="molecule type" value="Genomic_DNA"/>
</dbReference>
<dbReference type="Proteomes" id="UP001341297">
    <property type="component" value="Unassembled WGS sequence"/>
</dbReference>
<reference evidence="2 4" key="3">
    <citation type="submission" date="2023-03" db="EMBL/GenBank/DDBJ databases">
        <title>Agriculturally important microbes genome sequencing.</title>
        <authorList>
            <person name="Dunlap C."/>
        </authorList>
    </citation>
    <scope>NUCLEOTIDE SEQUENCE [LARGE SCALE GENOMIC DNA]</scope>
    <source>
        <strain evidence="2 4">CBP-3203</strain>
    </source>
</reference>
<accession>A0A0J6F1N1</accession>
<dbReference type="AlphaFoldDB" id="A0A0J6F1N1"/>
<name>A0A0J6F1N1_9BACI</name>
<dbReference type="Proteomes" id="UP000036168">
    <property type="component" value="Unassembled WGS sequence"/>
</dbReference>
<evidence type="ECO:0000313" key="4">
    <source>
        <dbReference type="Proteomes" id="UP001341297"/>
    </source>
</evidence>
<dbReference type="PATRIC" id="fig|1664069.3.peg.5232"/>
<reference evidence="1" key="2">
    <citation type="submission" date="2015-10" db="EMBL/GenBank/DDBJ databases">
        <authorList>
            <person name="Gilbert D.G."/>
        </authorList>
    </citation>
    <scope>NUCLEOTIDE SEQUENCE</scope>
    <source>
        <strain evidence="1">GO-13</strain>
    </source>
</reference>
<evidence type="ECO:0000313" key="3">
    <source>
        <dbReference type="Proteomes" id="UP000036168"/>
    </source>
</evidence>
<comment type="caution">
    <text evidence="1">The sequence shown here is derived from an EMBL/GenBank/DDBJ whole genome shotgun (WGS) entry which is preliminary data.</text>
</comment>
<dbReference type="OrthoDB" id="2453979at2"/>
<sequence>MNEYIEQTTADIAKESISSMIGDILVDAPSFTWPQISGAVQSYKRARFEKNSKTFTEELHSKIEEVRLNLELKTFKQEVDLYA</sequence>
<dbReference type="EMBL" id="JARRTL010000015">
    <property type="protein sequence ID" value="MEC0486274.1"/>
    <property type="molecule type" value="Genomic_DNA"/>
</dbReference>
<dbReference type="RefSeq" id="WP_048355129.1">
    <property type="nucleotide sequence ID" value="NZ_CP023481.1"/>
</dbReference>